<keyword evidence="9 12" id="KW-0201">Cytochrome c-type biogenesis</keyword>
<evidence type="ECO:0000256" key="10">
    <source>
        <dbReference type="ARBA" id="ARBA00022989"/>
    </source>
</evidence>
<dbReference type="PRINTS" id="PR01414">
    <property type="entry name" value="CCMBBIOGNSIS"/>
</dbReference>
<feature type="transmembrane region" description="Helical" evidence="13">
    <location>
        <begin position="159"/>
        <end position="176"/>
    </location>
</feature>
<feature type="transmembrane region" description="Helical" evidence="13">
    <location>
        <begin position="83"/>
        <end position="104"/>
    </location>
</feature>
<keyword evidence="6 12" id="KW-1003">Cell membrane</keyword>
<dbReference type="NCBIfam" id="TIGR01190">
    <property type="entry name" value="ccmB"/>
    <property type="match status" value="1"/>
</dbReference>
<comment type="caution">
    <text evidence="14">The sequence shown here is derived from an EMBL/GenBank/DDBJ whole genome shotgun (WGS) entry which is preliminary data.</text>
</comment>
<dbReference type="EMBL" id="JASBAO010000001">
    <property type="protein sequence ID" value="MDI2091101.1"/>
    <property type="molecule type" value="Genomic_DNA"/>
</dbReference>
<feature type="transmembrane region" description="Helical" evidence="13">
    <location>
        <begin position="21"/>
        <end position="40"/>
    </location>
</feature>
<feature type="transmembrane region" description="Helical" evidence="13">
    <location>
        <begin position="124"/>
        <end position="147"/>
    </location>
</feature>
<evidence type="ECO:0000256" key="5">
    <source>
        <dbReference type="ARBA" id="ARBA00022448"/>
    </source>
</evidence>
<comment type="similarity">
    <text evidence="3 12">Belongs to the CcmB/CycW/HelB family.</text>
</comment>
<evidence type="ECO:0000256" key="13">
    <source>
        <dbReference type="SAM" id="Phobius"/>
    </source>
</evidence>
<keyword evidence="15" id="KW-1185">Reference proteome</keyword>
<dbReference type="InterPro" id="IPR003544">
    <property type="entry name" value="Cyt_c_biogenesis_CcmB"/>
</dbReference>
<evidence type="ECO:0000313" key="14">
    <source>
        <dbReference type="EMBL" id="MDI2091101.1"/>
    </source>
</evidence>
<comment type="subcellular location">
    <subcellularLocation>
        <location evidence="2">Cell inner membrane</location>
        <topology evidence="2">Multi-pass membrane protein</topology>
    </subcellularLocation>
</comment>
<feature type="transmembrane region" description="Helical" evidence="13">
    <location>
        <begin position="196"/>
        <end position="220"/>
    </location>
</feature>
<keyword evidence="7 12" id="KW-0997">Cell inner membrane</keyword>
<evidence type="ECO:0000256" key="9">
    <source>
        <dbReference type="ARBA" id="ARBA00022748"/>
    </source>
</evidence>
<evidence type="ECO:0000313" key="15">
    <source>
        <dbReference type="Proteomes" id="UP001431634"/>
    </source>
</evidence>
<dbReference type="RefSeq" id="WP_281448206.1">
    <property type="nucleotide sequence ID" value="NZ_JASBAO010000001.1"/>
</dbReference>
<evidence type="ECO:0000256" key="1">
    <source>
        <dbReference type="ARBA" id="ARBA00002442"/>
    </source>
</evidence>
<evidence type="ECO:0000256" key="12">
    <source>
        <dbReference type="PIRNR" id="PIRNR002764"/>
    </source>
</evidence>
<evidence type="ECO:0000256" key="4">
    <source>
        <dbReference type="ARBA" id="ARBA00016452"/>
    </source>
</evidence>
<dbReference type="InterPro" id="IPR026031">
    <property type="entry name" value="Cyt_c_CcmB_bac"/>
</dbReference>
<dbReference type="PIRSF" id="PIRSF002764">
    <property type="entry name" value="CcmB"/>
    <property type="match status" value="1"/>
</dbReference>
<name>A0ABT6Q1V7_9PROT</name>
<gene>
    <name evidence="14" type="primary">ccmB</name>
    <name evidence="14" type="ORF">QJV27_06930</name>
</gene>
<keyword evidence="5 12" id="KW-0813">Transport</keyword>
<evidence type="ECO:0000256" key="8">
    <source>
        <dbReference type="ARBA" id="ARBA00022692"/>
    </source>
</evidence>
<feature type="transmembrane region" description="Helical" evidence="13">
    <location>
        <begin position="46"/>
        <end position="67"/>
    </location>
</feature>
<dbReference type="PANTHER" id="PTHR30070:SF1">
    <property type="entry name" value="CYTOCHROME C BIOGENESIS B-RELATED"/>
    <property type="match status" value="1"/>
</dbReference>
<organism evidence="14 15">
    <name type="scientific">Commensalibacter oyaizuii</name>
    <dbReference type="NCBI Taxonomy" id="3043873"/>
    <lineage>
        <taxon>Bacteria</taxon>
        <taxon>Pseudomonadati</taxon>
        <taxon>Pseudomonadota</taxon>
        <taxon>Alphaproteobacteria</taxon>
        <taxon>Acetobacterales</taxon>
        <taxon>Acetobacteraceae</taxon>
    </lineage>
</organism>
<keyword evidence="10 13" id="KW-1133">Transmembrane helix</keyword>
<evidence type="ECO:0000256" key="2">
    <source>
        <dbReference type="ARBA" id="ARBA00004429"/>
    </source>
</evidence>
<evidence type="ECO:0000256" key="3">
    <source>
        <dbReference type="ARBA" id="ARBA00010544"/>
    </source>
</evidence>
<proteinExistence type="inferred from homology"/>
<accession>A0ABT6Q1V7</accession>
<sequence>MSIFFHLIGRELRLSLRYGTDSLGTILFFVLTASLFPLALGPEPQLLQQIAPGILWVCSLLSALLPLERQFNHEYEDGSLDQLLLLGIPAFGIALAKITGHWLTTGLPLLFSSVPLALMFNFPYHAIPIFTASLFIGTACLSLIGGMTTCISLGARRNAFLLPLLTFPLLTPILIFGTMITDAQLHNLDFVPHFELLGACFAIALPLCPLVAGVGLTLAAE</sequence>
<protein>
    <recommendedName>
        <fullName evidence="4 12">Heme exporter protein B</fullName>
    </recommendedName>
</protein>
<dbReference type="PANTHER" id="PTHR30070">
    <property type="entry name" value="HEME EXPORTER PROTEIN B"/>
    <property type="match status" value="1"/>
</dbReference>
<evidence type="ECO:0000256" key="7">
    <source>
        <dbReference type="ARBA" id="ARBA00022519"/>
    </source>
</evidence>
<reference evidence="14" key="1">
    <citation type="submission" date="2023-05" db="EMBL/GenBank/DDBJ databases">
        <title>Whole genome sequence of Commensalibacter sp.</title>
        <authorList>
            <person name="Charoenyingcharoen P."/>
            <person name="Yukphan P."/>
        </authorList>
    </citation>
    <scope>NUCLEOTIDE SEQUENCE</scope>
    <source>
        <strain evidence="14">TBRC 16381</strain>
    </source>
</reference>
<comment type="function">
    <text evidence="1 12">Required for the export of heme to the periplasm for the biogenesis of c-type cytochromes.</text>
</comment>
<dbReference type="Proteomes" id="UP001431634">
    <property type="component" value="Unassembled WGS sequence"/>
</dbReference>
<dbReference type="Pfam" id="PF03379">
    <property type="entry name" value="CcmB"/>
    <property type="match status" value="1"/>
</dbReference>
<keyword evidence="8 13" id="KW-0812">Transmembrane</keyword>
<evidence type="ECO:0000256" key="6">
    <source>
        <dbReference type="ARBA" id="ARBA00022475"/>
    </source>
</evidence>
<evidence type="ECO:0000256" key="11">
    <source>
        <dbReference type="ARBA" id="ARBA00023136"/>
    </source>
</evidence>
<keyword evidence="11 12" id="KW-0472">Membrane</keyword>